<dbReference type="SUPFAM" id="SSF53213">
    <property type="entry name" value="LigB-like"/>
    <property type="match status" value="1"/>
</dbReference>
<sequence length="277" mass="30395">MNPFVFACITPHGGEIIPELQGEKPERMEKTRKSMGRLGALMDKARPDSLIVLTPHGSRINGQFSVAVSERLEGEVAENGSSFMMERKTDLMLAASILAEAEAKGLPAAGINYGTSAGPLSCLPLDWGAIVPLRFMPEVPVVVITPSREIAYEQHIAFGKAIRKAAEESGRKVGLIASCDWSHTHDSEGPYGYHPAAEELDRRTAELIESGRLEDLALFDPELVENAKPDGIWQTLILAGAVPEEERHSRLFSFEAPTYFGLICAAYYQNREAREND</sequence>
<protein>
    <submittedName>
        <fullName evidence="2">Extradiol ring-cleavage dioxygenase</fullName>
    </submittedName>
</protein>
<evidence type="ECO:0000259" key="1">
    <source>
        <dbReference type="Pfam" id="PF02900"/>
    </source>
</evidence>
<keyword evidence="2" id="KW-0223">Dioxygenase</keyword>
<organism evidence="2 3">
    <name type="scientific">Bacillus infantis</name>
    <dbReference type="NCBI Taxonomy" id="324767"/>
    <lineage>
        <taxon>Bacteria</taxon>
        <taxon>Bacillati</taxon>
        <taxon>Bacillota</taxon>
        <taxon>Bacilli</taxon>
        <taxon>Bacillales</taxon>
        <taxon>Bacillaceae</taxon>
        <taxon>Bacillus</taxon>
    </lineage>
</organism>
<name>A0A5D4R6J9_9BACI</name>
<dbReference type="Gene3D" id="3.40.830.10">
    <property type="entry name" value="LigB-like"/>
    <property type="match status" value="1"/>
</dbReference>
<accession>A0A5D4R6J9</accession>
<dbReference type="EMBL" id="VTER01000009">
    <property type="protein sequence ID" value="TYS45861.1"/>
    <property type="molecule type" value="Genomic_DNA"/>
</dbReference>
<feature type="domain" description="Extradiol ring-cleavage dioxygenase class III enzyme subunit B" evidence="1">
    <location>
        <begin position="8"/>
        <end position="256"/>
    </location>
</feature>
<dbReference type="CDD" id="cd07952">
    <property type="entry name" value="ED_3B_like"/>
    <property type="match status" value="1"/>
</dbReference>
<keyword evidence="2" id="KW-0560">Oxidoreductase</keyword>
<proteinExistence type="predicted"/>
<dbReference type="GO" id="GO:0016702">
    <property type="term" value="F:oxidoreductase activity, acting on single donors with incorporation of molecular oxygen, incorporation of two atoms of oxygen"/>
    <property type="evidence" value="ECO:0007669"/>
    <property type="project" value="UniProtKB-ARBA"/>
</dbReference>
<dbReference type="InterPro" id="IPR004183">
    <property type="entry name" value="Xdiol_dOase_suB"/>
</dbReference>
<dbReference type="GO" id="GO:0008198">
    <property type="term" value="F:ferrous iron binding"/>
    <property type="evidence" value="ECO:0007669"/>
    <property type="project" value="InterPro"/>
</dbReference>
<evidence type="ECO:0000313" key="2">
    <source>
        <dbReference type="EMBL" id="TYS45861.1"/>
    </source>
</evidence>
<dbReference type="Pfam" id="PF02900">
    <property type="entry name" value="LigB"/>
    <property type="match status" value="1"/>
</dbReference>
<evidence type="ECO:0000313" key="3">
    <source>
        <dbReference type="Proteomes" id="UP000322139"/>
    </source>
</evidence>
<comment type="caution">
    <text evidence="2">The sequence shown here is derived from an EMBL/GenBank/DDBJ whole genome shotgun (WGS) entry which is preliminary data.</text>
</comment>
<gene>
    <name evidence="2" type="ORF">FZD51_17585</name>
</gene>
<dbReference type="Proteomes" id="UP000322139">
    <property type="component" value="Unassembled WGS sequence"/>
</dbReference>
<reference evidence="2 3" key="1">
    <citation type="submission" date="2019-08" db="EMBL/GenBank/DDBJ databases">
        <title>Bacillus genomes from the desert of Cuatro Cienegas, Coahuila.</title>
        <authorList>
            <person name="Olmedo-Alvarez G."/>
        </authorList>
    </citation>
    <scope>NUCLEOTIDE SEQUENCE [LARGE SCALE GENOMIC DNA]</scope>
    <source>
        <strain evidence="2 3">CH446_14T</strain>
    </source>
</reference>
<dbReference type="RefSeq" id="WP_148975965.1">
    <property type="nucleotide sequence ID" value="NZ_VTER01000009.1"/>
</dbReference>
<dbReference type="AlphaFoldDB" id="A0A5D4R6J9"/>